<evidence type="ECO:0000313" key="9">
    <source>
        <dbReference type="Proteomes" id="UP000293483"/>
    </source>
</evidence>
<evidence type="ECO:0000256" key="3">
    <source>
        <dbReference type="ARBA" id="ARBA00012535"/>
    </source>
</evidence>
<name>A0A4Q7AYH6_9GAMM</name>
<keyword evidence="5" id="KW-0073">Auxin biosynthesis</keyword>
<dbReference type="EC" id="1.13.12.3" evidence="3"/>
<dbReference type="Pfam" id="PF01593">
    <property type="entry name" value="Amino_oxidase"/>
    <property type="match status" value="1"/>
</dbReference>
<evidence type="ECO:0000259" key="7">
    <source>
        <dbReference type="Pfam" id="PF01593"/>
    </source>
</evidence>
<comment type="similarity">
    <text evidence="2">Belongs to the tryptophan 2-monooxygenase family.</text>
</comment>
<dbReference type="SUPFAM" id="SSF51905">
    <property type="entry name" value="FAD/NAD(P)-binding domain"/>
    <property type="match status" value="1"/>
</dbReference>
<dbReference type="SUPFAM" id="SSF54373">
    <property type="entry name" value="FAD-linked reductases, C-terminal domain"/>
    <property type="match status" value="1"/>
</dbReference>
<organism evidence="8 9">
    <name type="scientific">Acinetobacter bouvetii</name>
    <dbReference type="NCBI Taxonomy" id="202951"/>
    <lineage>
        <taxon>Bacteria</taxon>
        <taxon>Pseudomonadati</taxon>
        <taxon>Pseudomonadota</taxon>
        <taxon>Gammaproteobacteria</taxon>
        <taxon>Moraxellales</taxon>
        <taxon>Moraxellaceae</taxon>
        <taxon>Acinetobacter</taxon>
    </lineage>
</organism>
<dbReference type="EMBL" id="SGSU01000014">
    <property type="protein sequence ID" value="RZG65693.1"/>
    <property type="molecule type" value="Genomic_DNA"/>
</dbReference>
<dbReference type="Gene3D" id="3.90.660.10">
    <property type="match status" value="1"/>
</dbReference>
<accession>A0A4Q7AYH6</accession>
<evidence type="ECO:0000256" key="6">
    <source>
        <dbReference type="ARBA" id="ARBA00047321"/>
    </source>
</evidence>
<comment type="catalytic activity">
    <reaction evidence="6">
        <text>L-tryptophan + O2 = indole-3-acetamide + CO2 + H2O</text>
        <dbReference type="Rhea" id="RHEA:16165"/>
        <dbReference type="ChEBI" id="CHEBI:15377"/>
        <dbReference type="ChEBI" id="CHEBI:15379"/>
        <dbReference type="ChEBI" id="CHEBI:16031"/>
        <dbReference type="ChEBI" id="CHEBI:16526"/>
        <dbReference type="ChEBI" id="CHEBI:57912"/>
        <dbReference type="EC" id="1.13.12.3"/>
    </reaction>
</comment>
<evidence type="ECO:0000313" key="8">
    <source>
        <dbReference type="EMBL" id="RZG65693.1"/>
    </source>
</evidence>
<dbReference type="InterPro" id="IPR050281">
    <property type="entry name" value="Flavin_monoamine_oxidase"/>
</dbReference>
<dbReference type="InterPro" id="IPR036188">
    <property type="entry name" value="FAD/NAD-bd_sf"/>
</dbReference>
<dbReference type="PANTHER" id="PTHR10742:SF410">
    <property type="entry name" value="LYSINE-SPECIFIC HISTONE DEMETHYLASE 2"/>
    <property type="match status" value="1"/>
</dbReference>
<evidence type="ECO:0000256" key="5">
    <source>
        <dbReference type="ARBA" id="ARBA00023070"/>
    </source>
</evidence>
<dbReference type="GO" id="GO:0050361">
    <property type="term" value="F:tryptophan 2-monooxygenase activity"/>
    <property type="evidence" value="ECO:0007669"/>
    <property type="project" value="UniProtKB-EC"/>
</dbReference>
<protein>
    <recommendedName>
        <fullName evidence="4">Tryptophan 2-monooxygenase</fullName>
        <ecNumber evidence="3">1.13.12.3</ecNumber>
    </recommendedName>
</protein>
<gene>
    <name evidence="8" type="ORF">EXE25_12670</name>
</gene>
<dbReference type="AlphaFoldDB" id="A0A4Q7AYH6"/>
<evidence type="ECO:0000256" key="1">
    <source>
        <dbReference type="ARBA" id="ARBA00004814"/>
    </source>
</evidence>
<dbReference type="GO" id="GO:0009851">
    <property type="term" value="P:auxin biosynthetic process"/>
    <property type="evidence" value="ECO:0007669"/>
    <property type="project" value="UniProtKB-KW"/>
</dbReference>
<reference evidence="8 9" key="1">
    <citation type="submission" date="2019-02" db="EMBL/GenBank/DDBJ databases">
        <title>The Batch Genome Submission of Acinetobacter spp. strains.</title>
        <authorList>
            <person name="Qin J."/>
            <person name="Hu Y."/>
            <person name="Ye H."/>
            <person name="Wei L."/>
            <person name="Feng Y."/>
            <person name="Zong Z."/>
        </authorList>
    </citation>
    <scope>NUCLEOTIDE SEQUENCE [LARGE SCALE GENOMIC DNA]</scope>
    <source>
        <strain evidence="8 9">WCHABo060081</strain>
    </source>
</reference>
<comment type="pathway">
    <text evidence="1">Plant hormone metabolism; auxin biosynthesis.</text>
</comment>
<feature type="domain" description="Amine oxidase" evidence="7">
    <location>
        <begin position="18"/>
        <end position="433"/>
    </location>
</feature>
<dbReference type="RefSeq" id="WP_130146854.1">
    <property type="nucleotide sequence ID" value="NZ_SGSU01000014.1"/>
</dbReference>
<comment type="caution">
    <text evidence="8">The sequence shown here is derived from an EMBL/GenBank/DDBJ whole genome shotgun (WGS) entry which is preliminary data.</text>
</comment>
<evidence type="ECO:0000256" key="4">
    <source>
        <dbReference type="ARBA" id="ARBA00017871"/>
    </source>
</evidence>
<dbReference type="Proteomes" id="UP000293483">
    <property type="component" value="Unassembled WGS sequence"/>
</dbReference>
<dbReference type="InterPro" id="IPR002937">
    <property type="entry name" value="Amino_oxidase"/>
</dbReference>
<evidence type="ECO:0000256" key="2">
    <source>
        <dbReference type="ARBA" id="ARBA00005833"/>
    </source>
</evidence>
<sequence length="434" mass="49010">MQNNSDINLPILIIGAGIAGIACAKKLQENGKKVIVLEAKSSIGGRINTKKIDSDIFDLGASWIHGIDDNPIWAITQENDIGTAIFNYDNSHYFHKNGKLFSEKEAQEFEFFIDKIEKSLSQTQKKSALEAIKDIIFSSNYSGNTFSENDLKKLLLSFFERIANAPFAANLDLLSSNYQNYEGYFQGNEVVFPKGYCQVIENISKNIEIKLNIDVKTIHYENECVKLIDSNDNVYTGSRVVVTVPLGILKKNHIAFHPPLSRDYIHSIQEIGFGSFNKVFVELEQPLPFRLKSSVENISDFYWNDTDCFNILDLSKIYQKPTYLMLFGGDKSNFIDNSTDREVSDFVFSSLQKQFHGIPNKPKKIIVTRWGADPYSCGSFSFPSLNHTDDLIKILHQPIRKLIFFAGEHCSLKYAGTVHGAYLSGCEAAEKILK</sequence>
<dbReference type="STRING" id="202951.GCA_001485025_00756"/>
<proteinExistence type="inferred from homology"/>
<dbReference type="PANTHER" id="PTHR10742">
    <property type="entry name" value="FLAVIN MONOAMINE OXIDASE"/>
    <property type="match status" value="1"/>
</dbReference>
<dbReference type="Gene3D" id="3.50.50.60">
    <property type="entry name" value="FAD/NAD(P)-binding domain"/>
    <property type="match status" value="1"/>
</dbReference>